<evidence type="ECO:0000313" key="3">
    <source>
        <dbReference type="Proteomes" id="UP000249620"/>
    </source>
</evidence>
<comment type="caution">
    <text evidence="2">The sequence shown here is derived from an EMBL/GenBank/DDBJ whole genome shotgun (WGS) entry which is preliminary data.</text>
</comment>
<dbReference type="EMBL" id="QLMI01000007">
    <property type="protein sequence ID" value="RAK20613.1"/>
    <property type="molecule type" value="Genomic_DNA"/>
</dbReference>
<gene>
    <name evidence="2" type="ORF">B0I03_10732</name>
</gene>
<sequence length="157" mass="17966">MSKIENILKLEDEIKIIEAIGEIIWQKKEETEDFSSLTDEEKVFVFVDLFEGAMGEGGFQFFFSSEAGDFAEEVITSYKEIKAFKTAELISKALGLFPAKTYSPDVEKRIAFIEKADENIISGWEDLDELFFEDETEEDIVTLIVDYIKANENQFGN</sequence>
<protein>
    <submittedName>
        <fullName evidence="2">Uncharacterized protein DUF4375</fullName>
    </submittedName>
</protein>
<dbReference type="OrthoDB" id="7989464at2"/>
<evidence type="ECO:0000313" key="2">
    <source>
        <dbReference type="EMBL" id="RAK20613.1"/>
    </source>
</evidence>
<reference evidence="2 3" key="1">
    <citation type="submission" date="2018-06" db="EMBL/GenBank/DDBJ databases">
        <title>Genomic Encyclopedia of Type Strains, Phase III (KMG-III): the genomes of soil and plant-associated and newly described type strains.</title>
        <authorList>
            <person name="Whitman W."/>
        </authorList>
    </citation>
    <scope>NUCLEOTIDE SEQUENCE [LARGE SCALE GENOMIC DNA]</scope>
    <source>
        <strain evidence="2 3">CGMCC 1.12398</strain>
    </source>
</reference>
<organism evidence="2 3">
    <name type="scientific">Flavobacterium aquaticum</name>
    <dbReference type="NCBI Taxonomy" id="1236486"/>
    <lineage>
        <taxon>Bacteria</taxon>
        <taxon>Pseudomonadati</taxon>
        <taxon>Bacteroidota</taxon>
        <taxon>Flavobacteriia</taxon>
        <taxon>Flavobacteriales</taxon>
        <taxon>Flavobacteriaceae</taxon>
        <taxon>Flavobacterium</taxon>
    </lineage>
</organism>
<dbReference type="RefSeq" id="WP_111567482.1">
    <property type="nucleotide sequence ID" value="NZ_QLMI01000007.1"/>
</dbReference>
<dbReference type="Gene3D" id="1.20.1420.60">
    <property type="match status" value="1"/>
</dbReference>
<dbReference type="AlphaFoldDB" id="A0A327YI31"/>
<dbReference type="InterPro" id="IPR025402">
    <property type="entry name" value="DMP19_C"/>
</dbReference>
<feature type="domain" description="DNA mimic protein DMP19 C-terminal" evidence="1">
    <location>
        <begin position="36"/>
        <end position="151"/>
    </location>
</feature>
<dbReference type="Pfam" id="PF14300">
    <property type="entry name" value="DMP19"/>
    <property type="match status" value="1"/>
</dbReference>
<dbReference type="Proteomes" id="UP000249620">
    <property type="component" value="Unassembled WGS sequence"/>
</dbReference>
<accession>A0A327YI31</accession>
<evidence type="ECO:0000259" key="1">
    <source>
        <dbReference type="Pfam" id="PF14300"/>
    </source>
</evidence>
<name>A0A327YI31_9FLAO</name>
<keyword evidence="3" id="KW-1185">Reference proteome</keyword>
<proteinExistence type="predicted"/>